<dbReference type="InterPro" id="IPR002820">
    <property type="entry name" value="Mopterin_CF_biosynth-C_dom"/>
</dbReference>
<evidence type="ECO:0000313" key="9">
    <source>
        <dbReference type="EMBL" id="ABG63035.1"/>
    </source>
</evidence>
<accession>Q11HU0</accession>
<evidence type="ECO:0000259" key="8">
    <source>
        <dbReference type="Pfam" id="PF01967"/>
    </source>
</evidence>
<proteinExistence type="inferred from homology"/>
<dbReference type="SUPFAM" id="SSF55040">
    <property type="entry name" value="Molybdenum cofactor biosynthesis protein C, MoaC"/>
    <property type="match status" value="1"/>
</dbReference>
<evidence type="ECO:0000256" key="5">
    <source>
        <dbReference type="ARBA" id="ARBA00023239"/>
    </source>
</evidence>
<dbReference type="STRING" id="266779.Meso_1640"/>
<dbReference type="Gene3D" id="3.30.70.640">
    <property type="entry name" value="Molybdopterin cofactor biosynthesis C (MoaC) domain"/>
    <property type="match status" value="1"/>
</dbReference>
<comment type="catalytic activity">
    <reaction evidence="1 7">
        <text>(8S)-3',8-cyclo-7,8-dihydroguanosine 5'-triphosphate = cyclic pyranopterin phosphate + diphosphate</text>
        <dbReference type="Rhea" id="RHEA:49580"/>
        <dbReference type="ChEBI" id="CHEBI:33019"/>
        <dbReference type="ChEBI" id="CHEBI:59648"/>
        <dbReference type="ChEBI" id="CHEBI:131766"/>
        <dbReference type="EC" id="4.6.1.17"/>
    </reaction>
</comment>
<protein>
    <recommendedName>
        <fullName evidence="3 7">Cyclic pyranopterin monophosphate synthase</fullName>
        <ecNumber evidence="3 7">4.6.1.17</ecNumber>
    </recommendedName>
    <alternativeName>
        <fullName evidence="7">Molybdenum cofactor biosynthesis protein C</fullName>
    </alternativeName>
</protein>
<evidence type="ECO:0000256" key="1">
    <source>
        <dbReference type="ARBA" id="ARBA00001637"/>
    </source>
</evidence>
<organism evidence="9">
    <name type="scientific">Chelativorans sp. (strain BNC1)</name>
    <dbReference type="NCBI Taxonomy" id="266779"/>
    <lineage>
        <taxon>Bacteria</taxon>
        <taxon>Pseudomonadati</taxon>
        <taxon>Pseudomonadota</taxon>
        <taxon>Alphaproteobacteria</taxon>
        <taxon>Hyphomicrobiales</taxon>
        <taxon>Phyllobacteriaceae</taxon>
        <taxon>Chelativorans</taxon>
    </lineage>
</organism>
<dbReference type="HOGENOM" id="CLU_074693_1_1_5"/>
<feature type="active site" evidence="7">
    <location>
        <position position="133"/>
    </location>
</feature>
<dbReference type="InterPro" id="IPR047594">
    <property type="entry name" value="MoaC_bact/euk"/>
</dbReference>
<dbReference type="EC" id="4.6.1.17" evidence="3 7"/>
<evidence type="ECO:0000256" key="2">
    <source>
        <dbReference type="ARBA" id="ARBA00005046"/>
    </source>
</evidence>
<dbReference type="PANTHER" id="PTHR22960:SF29">
    <property type="entry name" value="CYCLIC PYRANOPTERIN MONOPHOSPHATE SYNTHASE"/>
    <property type="match status" value="1"/>
</dbReference>
<dbReference type="InterPro" id="IPR036522">
    <property type="entry name" value="MoaC_sf"/>
</dbReference>
<dbReference type="UniPathway" id="UPA00344"/>
<dbReference type="EMBL" id="CP000390">
    <property type="protein sequence ID" value="ABG63035.1"/>
    <property type="molecule type" value="Genomic_DNA"/>
</dbReference>
<dbReference type="Pfam" id="PF01967">
    <property type="entry name" value="MoaC"/>
    <property type="match status" value="1"/>
</dbReference>
<gene>
    <name evidence="7" type="primary">moaC</name>
    <name evidence="9" type="ordered locus">Meso_1640</name>
</gene>
<dbReference type="eggNOG" id="COG0315">
    <property type="taxonomic scope" value="Bacteria"/>
</dbReference>
<feature type="binding site" evidence="7">
    <location>
        <begin position="118"/>
        <end position="119"/>
    </location>
    <ligand>
        <name>substrate</name>
    </ligand>
</feature>
<sequence length="172" mass="17994">MANEAGSRLTHLRADGRAEMVDIGAKQETERAAIAAGAVVMAPETLQAILKGDAKKGDVIAVARIAGIMAAKKTHDLIPLCHPLALTKVAVEIAPDESLPGLRVEATARITGKTGVEMEALTAVSVACLTIYDMAKALDKAMVITDIRLVEKRGGKSGTWRMEDAGHGAASR</sequence>
<feature type="binding site" evidence="7">
    <location>
        <begin position="80"/>
        <end position="82"/>
    </location>
    <ligand>
        <name>substrate</name>
    </ligand>
</feature>
<dbReference type="AlphaFoldDB" id="Q11HU0"/>
<comment type="pathway">
    <text evidence="2 7">Cofactor biosynthesis; molybdopterin biosynthesis.</text>
</comment>
<feature type="domain" description="Molybdopterin cofactor biosynthesis C (MoaC)" evidence="8">
    <location>
        <begin position="20"/>
        <end position="155"/>
    </location>
</feature>
<name>Q11HU0_CHESB</name>
<dbReference type="GO" id="GO:0016787">
    <property type="term" value="F:hydrolase activity"/>
    <property type="evidence" value="ECO:0007669"/>
    <property type="project" value="UniProtKB-KW"/>
</dbReference>
<dbReference type="CDD" id="cd01420">
    <property type="entry name" value="MoaC_PE"/>
    <property type="match status" value="1"/>
</dbReference>
<dbReference type="InterPro" id="IPR023045">
    <property type="entry name" value="MoaC"/>
</dbReference>
<comment type="similarity">
    <text evidence="7">Belongs to the MoaC family.</text>
</comment>
<keyword evidence="4 7" id="KW-0501">Molybdenum cofactor biosynthesis</keyword>
<evidence type="ECO:0000256" key="4">
    <source>
        <dbReference type="ARBA" id="ARBA00023150"/>
    </source>
</evidence>
<evidence type="ECO:0000256" key="6">
    <source>
        <dbReference type="ARBA" id="ARBA00055087"/>
    </source>
</evidence>
<comment type="subunit">
    <text evidence="7">Homohexamer; trimer of dimers.</text>
</comment>
<reference evidence="9" key="1">
    <citation type="submission" date="2006-06" db="EMBL/GenBank/DDBJ databases">
        <title>Complete sequence of chromosome of Chelativorans sp. BNC1.</title>
        <authorList>
            <consortium name="US DOE Joint Genome Institute"/>
            <person name="Copeland A."/>
            <person name="Lucas S."/>
            <person name="Lapidus A."/>
            <person name="Barry K."/>
            <person name="Detter J.C."/>
            <person name="Glavina del Rio T."/>
            <person name="Hammon N."/>
            <person name="Israni S."/>
            <person name="Dalin E."/>
            <person name="Tice H."/>
            <person name="Pitluck S."/>
            <person name="Chertkov O."/>
            <person name="Brettin T."/>
            <person name="Bruce D."/>
            <person name="Han C."/>
            <person name="Tapia R."/>
            <person name="Gilna P."/>
            <person name="Schmutz J."/>
            <person name="Larimer F."/>
            <person name="Land M."/>
            <person name="Hauser L."/>
            <person name="Kyrpides N."/>
            <person name="Mikhailova N."/>
            <person name="Richardson P."/>
        </authorList>
    </citation>
    <scope>NUCLEOTIDE SEQUENCE</scope>
    <source>
        <strain evidence="9">BNC1</strain>
    </source>
</reference>
<dbReference type="OrthoDB" id="9794429at2"/>
<dbReference type="NCBIfam" id="NF006870">
    <property type="entry name" value="PRK09364.1"/>
    <property type="match status" value="1"/>
</dbReference>
<keyword evidence="9" id="KW-0378">Hydrolase</keyword>
<evidence type="ECO:0000256" key="3">
    <source>
        <dbReference type="ARBA" id="ARBA00012575"/>
    </source>
</evidence>
<dbReference type="KEGG" id="mes:Meso_1640"/>
<dbReference type="SMR" id="Q11HU0"/>
<evidence type="ECO:0000256" key="7">
    <source>
        <dbReference type="HAMAP-Rule" id="MF_01224"/>
    </source>
</evidence>
<dbReference type="HAMAP" id="MF_01224_B">
    <property type="entry name" value="MoaC_B"/>
    <property type="match status" value="1"/>
</dbReference>
<dbReference type="InterPro" id="IPR050105">
    <property type="entry name" value="MoCo_biosynth_MoaA/MoaC"/>
</dbReference>
<dbReference type="PANTHER" id="PTHR22960">
    <property type="entry name" value="MOLYBDOPTERIN COFACTOR SYNTHESIS PROTEIN A"/>
    <property type="match status" value="1"/>
</dbReference>
<dbReference type="GO" id="GO:0061799">
    <property type="term" value="F:cyclic pyranopterin monophosphate synthase activity"/>
    <property type="evidence" value="ECO:0007669"/>
    <property type="project" value="UniProtKB-UniRule"/>
</dbReference>
<comment type="function">
    <text evidence="6 7">Catalyzes the conversion of (8S)-3',8-cyclo-7,8-dihydroguanosine 5'-triphosphate to cyclic pyranopterin monophosphate (cPMP).</text>
</comment>
<keyword evidence="5 7" id="KW-0456">Lyase</keyword>
<dbReference type="NCBIfam" id="TIGR00581">
    <property type="entry name" value="moaC"/>
    <property type="match status" value="1"/>
</dbReference>
<dbReference type="GO" id="GO:0006777">
    <property type="term" value="P:Mo-molybdopterin cofactor biosynthetic process"/>
    <property type="evidence" value="ECO:0007669"/>
    <property type="project" value="UniProtKB-UniRule"/>
</dbReference>